<gene>
    <name evidence="7" type="ORF">FSP39_015638</name>
</gene>
<dbReference type="AlphaFoldDB" id="A0AA89BXI9"/>
<keyword evidence="4" id="KW-0862">Zinc</keyword>
<dbReference type="GO" id="GO:0043027">
    <property type="term" value="F:cysteine-type endopeptidase inhibitor activity involved in apoptotic process"/>
    <property type="evidence" value="ECO:0007669"/>
    <property type="project" value="TreeGrafter"/>
</dbReference>
<dbReference type="GO" id="GO:0008270">
    <property type="term" value="F:zinc ion binding"/>
    <property type="evidence" value="ECO:0007669"/>
    <property type="project" value="UniProtKB-KW"/>
</dbReference>
<dbReference type="Gene3D" id="1.10.533.10">
    <property type="entry name" value="Death Domain, Fas"/>
    <property type="match status" value="1"/>
</dbReference>
<dbReference type="Gene3D" id="1.10.1170.10">
    <property type="entry name" value="Inhibitor Of Apoptosis Protein (2mihbC-IAP-1), Chain A"/>
    <property type="match status" value="2"/>
</dbReference>
<dbReference type="PROSITE" id="PS01282">
    <property type="entry name" value="BIR_REPEAT_1"/>
    <property type="match status" value="1"/>
</dbReference>
<sequence>MSLSKSESRGLVAGTSNSGFNLGTNAINPKQNAVKEIAELGINTEKPKHPQFAVKSVREGTFKGWPEYVIQTPHDMAEAGFFYSGKDDNVFCFYCGQGLHSWEPEDVPWEEHAKWSPGCVFLHNVKGREFIEWVKHKQTHPELKISNQFSCQTTFAGISCFPHNSPAVQSLELNGYKREEIEKAVTVWNKMKGNTDFSASDILQVIFELEEGNIKYEDYIPHPQPQPSGSVIDVDDYKSQLRQENQTLKAALYCKICKQEQVCVAFLPCGHVTTCESCAPAVKYCTSCNKFVKGTIRTYLA</sequence>
<dbReference type="GO" id="GO:0061630">
    <property type="term" value="F:ubiquitin protein ligase activity"/>
    <property type="evidence" value="ECO:0007669"/>
    <property type="project" value="TreeGrafter"/>
</dbReference>
<dbReference type="SUPFAM" id="SSF57924">
    <property type="entry name" value="Inhibitor of apoptosis (IAP) repeat"/>
    <property type="match status" value="1"/>
</dbReference>
<dbReference type="InterPro" id="IPR050784">
    <property type="entry name" value="IAP"/>
</dbReference>
<dbReference type="EMBL" id="VSWD01000007">
    <property type="protein sequence ID" value="KAK3098054.1"/>
    <property type="molecule type" value="Genomic_DNA"/>
</dbReference>
<dbReference type="PROSITE" id="PS50143">
    <property type="entry name" value="BIR_REPEAT_2"/>
    <property type="match status" value="1"/>
</dbReference>
<evidence type="ECO:0000256" key="2">
    <source>
        <dbReference type="ARBA" id="ARBA00022723"/>
    </source>
</evidence>
<dbReference type="PANTHER" id="PTHR10044">
    <property type="entry name" value="INHIBITOR OF APOPTOSIS"/>
    <property type="match status" value="1"/>
</dbReference>
<dbReference type="PROSITE" id="PS50089">
    <property type="entry name" value="ZF_RING_2"/>
    <property type="match status" value="1"/>
</dbReference>
<organism evidence="7 8">
    <name type="scientific">Pinctada imbricata</name>
    <name type="common">Atlantic pearl-oyster</name>
    <name type="synonym">Pinctada martensii</name>
    <dbReference type="NCBI Taxonomy" id="66713"/>
    <lineage>
        <taxon>Eukaryota</taxon>
        <taxon>Metazoa</taxon>
        <taxon>Spiralia</taxon>
        <taxon>Lophotrochozoa</taxon>
        <taxon>Mollusca</taxon>
        <taxon>Bivalvia</taxon>
        <taxon>Autobranchia</taxon>
        <taxon>Pteriomorphia</taxon>
        <taxon>Pterioida</taxon>
        <taxon>Pterioidea</taxon>
        <taxon>Pteriidae</taxon>
        <taxon>Pinctada</taxon>
    </lineage>
</organism>
<dbReference type="Proteomes" id="UP001186944">
    <property type="component" value="Unassembled WGS sequence"/>
</dbReference>
<evidence type="ECO:0000259" key="6">
    <source>
        <dbReference type="PROSITE" id="PS50089"/>
    </source>
</evidence>
<accession>A0AA89BXI9</accession>
<comment type="similarity">
    <text evidence="1">Belongs to the IAP family.</text>
</comment>
<evidence type="ECO:0000256" key="5">
    <source>
        <dbReference type="PROSITE-ProRule" id="PRU00175"/>
    </source>
</evidence>
<dbReference type="InterPro" id="IPR001841">
    <property type="entry name" value="Znf_RING"/>
</dbReference>
<dbReference type="InterPro" id="IPR001370">
    <property type="entry name" value="BIR_rpt"/>
</dbReference>
<dbReference type="Pfam" id="PF00653">
    <property type="entry name" value="BIR"/>
    <property type="match status" value="1"/>
</dbReference>
<dbReference type="GO" id="GO:0031398">
    <property type="term" value="P:positive regulation of protein ubiquitination"/>
    <property type="evidence" value="ECO:0007669"/>
    <property type="project" value="TreeGrafter"/>
</dbReference>
<dbReference type="GO" id="GO:0043066">
    <property type="term" value="P:negative regulation of apoptotic process"/>
    <property type="evidence" value="ECO:0007669"/>
    <property type="project" value="TreeGrafter"/>
</dbReference>
<dbReference type="FunFam" id="1.10.1170.10:FF:000002">
    <property type="entry name" value="Baculoviral IAP repeat containing 7"/>
    <property type="match status" value="1"/>
</dbReference>
<name>A0AA89BXI9_PINIB</name>
<protein>
    <recommendedName>
        <fullName evidence="6">RING-type domain-containing protein</fullName>
    </recommendedName>
</protein>
<comment type="caution">
    <text evidence="7">The sequence shown here is derived from an EMBL/GenBank/DDBJ whole genome shotgun (WGS) entry which is preliminary data.</text>
</comment>
<evidence type="ECO:0000313" key="7">
    <source>
        <dbReference type="EMBL" id="KAK3098054.1"/>
    </source>
</evidence>
<keyword evidence="3 5" id="KW-0863">Zinc-finger</keyword>
<evidence type="ECO:0000313" key="8">
    <source>
        <dbReference type="Proteomes" id="UP001186944"/>
    </source>
</evidence>
<keyword evidence="2" id="KW-0479">Metal-binding</keyword>
<dbReference type="GO" id="GO:0051726">
    <property type="term" value="P:regulation of cell cycle"/>
    <property type="evidence" value="ECO:0007669"/>
    <property type="project" value="TreeGrafter"/>
</dbReference>
<keyword evidence="8" id="KW-1185">Reference proteome</keyword>
<evidence type="ECO:0000256" key="1">
    <source>
        <dbReference type="ARBA" id="ARBA00006672"/>
    </source>
</evidence>
<feature type="domain" description="RING-type" evidence="6">
    <location>
        <begin position="254"/>
        <end position="289"/>
    </location>
</feature>
<dbReference type="Pfam" id="PF13920">
    <property type="entry name" value="zf-C3HC4_3"/>
    <property type="match status" value="1"/>
</dbReference>
<dbReference type="PANTHER" id="PTHR10044:SF139">
    <property type="entry name" value="DEATH-ASSOCIATED INHIBITOR OF APOPTOSIS 2"/>
    <property type="match status" value="1"/>
</dbReference>
<dbReference type="SMART" id="SM00238">
    <property type="entry name" value="BIR"/>
    <property type="match status" value="1"/>
</dbReference>
<reference evidence="7" key="1">
    <citation type="submission" date="2019-08" db="EMBL/GenBank/DDBJ databases">
        <title>The improved chromosome-level genome for the pearl oyster Pinctada fucata martensii using PacBio sequencing and Hi-C.</title>
        <authorList>
            <person name="Zheng Z."/>
        </authorList>
    </citation>
    <scope>NUCLEOTIDE SEQUENCE</scope>
    <source>
        <strain evidence="7">ZZ-2019</strain>
        <tissue evidence="7">Adductor muscle</tissue>
    </source>
</reference>
<dbReference type="CDD" id="cd00022">
    <property type="entry name" value="BIR"/>
    <property type="match status" value="1"/>
</dbReference>
<dbReference type="InterPro" id="IPR011029">
    <property type="entry name" value="DEATH-like_dom_sf"/>
</dbReference>
<dbReference type="GO" id="GO:0005737">
    <property type="term" value="C:cytoplasm"/>
    <property type="evidence" value="ECO:0007669"/>
    <property type="project" value="TreeGrafter"/>
</dbReference>
<evidence type="ECO:0000256" key="4">
    <source>
        <dbReference type="ARBA" id="ARBA00022833"/>
    </source>
</evidence>
<dbReference type="GO" id="GO:0005634">
    <property type="term" value="C:nucleus"/>
    <property type="evidence" value="ECO:0007669"/>
    <property type="project" value="TreeGrafter"/>
</dbReference>
<proteinExistence type="inferred from homology"/>
<evidence type="ECO:0000256" key="3">
    <source>
        <dbReference type="ARBA" id="ARBA00022771"/>
    </source>
</evidence>